<evidence type="ECO:0000256" key="1">
    <source>
        <dbReference type="ARBA" id="ARBA00004651"/>
    </source>
</evidence>
<dbReference type="Pfam" id="PF01544">
    <property type="entry name" value="CorA"/>
    <property type="match status" value="1"/>
</dbReference>
<protein>
    <recommendedName>
        <fullName evidence="8">Cora-domain-containing protein</fullName>
    </recommendedName>
</protein>
<dbReference type="InterPro" id="IPR045863">
    <property type="entry name" value="CorA_TM1_TM2"/>
</dbReference>
<evidence type="ECO:0000313" key="7">
    <source>
        <dbReference type="Proteomes" id="UP000275078"/>
    </source>
</evidence>
<dbReference type="PANTHER" id="PTHR46494">
    <property type="entry name" value="CORA FAMILY METAL ION TRANSPORTER (EUROFUNG)"/>
    <property type="match status" value="1"/>
</dbReference>
<evidence type="ECO:0008006" key="8">
    <source>
        <dbReference type="Google" id="ProtNLM"/>
    </source>
</evidence>
<sequence length="461" mass="51959">MGARRMKFETQALPVRVTCIGCSICIIPRSHPPPLEQRQICKTMDEQESATERDVFGFVYKPGPAFSPLNVASGTQGRPSGYASDRRARILEASTEKPMEKVDIFTSETTGDVEIIFSSSDESLRTFLGSRTLLGTYQEDANAELHITFDWNQFIQATNALLKSLGDVVSYSGRNIRLADGGEPGDILYGLSNVADIVDRLDRNFQELTAVLFENGPKLVLLDSEDDDVSFKRSIDQLALTVATLMKKVETLFQRASNILSVDEAVRAREQSASMKRMSWITFVFLPLLFVASVYGMNVDLLEKNPAWYTAAYFAVPLATVVIISVPILKNRKRLFGWLYRLIEENRPNGYRIQDAFGTIRRYLSGEPNRYTHDWEPMFFADPREKVLLEAVRGGNAQLVQFLLLREPRVNLLSRFGSRLAEEAAKSPMVKGFGVDQEFPYANTRNAARNQEFETRNQDSA</sequence>
<evidence type="ECO:0000256" key="2">
    <source>
        <dbReference type="ARBA" id="ARBA00022692"/>
    </source>
</evidence>
<gene>
    <name evidence="6" type="ORF">BJ508DRAFT_366279</name>
</gene>
<accession>A0A3N4HKM5</accession>
<name>A0A3N4HKM5_ASCIM</name>
<evidence type="ECO:0000256" key="5">
    <source>
        <dbReference type="SAM" id="Phobius"/>
    </source>
</evidence>
<dbReference type="GO" id="GO:0050897">
    <property type="term" value="F:cobalt ion binding"/>
    <property type="evidence" value="ECO:0007669"/>
    <property type="project" value="TreeGrafter"/>
</dbReference>
<keyword evidence="7" id="KW-1185">Reference proteome</keyword>
<dbReference type="PANTHER" id="PTHR46494:SF1">
    <property type="entry name" value="CORA FAMILY METAL ION TRANSPORTER (EUROFUNG)"/>
    <property type="match status" value="1"/>
</dbReference>
<comment type="subcellular location">
    <subcellularLocation>
        <location evidence="1">Cell membrane</location>
        <topology evidence="1">Multi-pass membrane protein</topology>
    </subcellularLocation>
</comment>
<dbReference type="GO" id="GO:0005886">
    <property type="term" value="C:plasma membrane"/>
    <property type="evidence" value="ECO:0007669"/>
    <property type="project" value="UniProtKB-SubCell"/>
</dbReference>
<dbReference type="Proteomes" id="UP000275078">
    <property type="component" value="Unassembled WGS sequence"/>
</dbReference>
<feature type="transmembrane region" description="Helical" evidence="5">
    <location>
        <begin position="307"/>
        <end position="329"/>
    </location>
</feature>
<evidence type="ECO:0000256" key="3">
    <source>
        <dbReference type="ARBA" id="ARBA00022989"/>
    </source>
</evidence>
<proteinExistence type="predicted"/>
<dbReference type="InterPro" id="IPR002523">
    <property type="entry name" value="MgTranspt_CorA/ZnTranspt_ZntB"/>
</dbReference>
<dbReference type="GO" id="GO:0000287">
    <property type="term" value="F:magnesium ion binding"/>
    <property type="evidence" value="ECO:0007669"/>
    <property type="project" value="TreeGrafter"/>
</dbReference>
<dbReference type="SUPFAM" id="SSF144083">
    <property type="entry name" value="Magnesium transport protein CorA, transmembrane region"/>
    <property type="match status" value="1"/>
</dbReference>
<reference evidence="6 7" key="1">
    <citation type="journal article" date="2018" name="Nat. Ecol. Evol.">
        <title>Pezizomycetes genomes reveal the molecular basis of ectomycorrhizal truffle lifestyle.</title>
        <authorList>
            <person name="Murat C."/>
            <person name="Payen T."/>
            <person name="Noel B."/>
            <person name="Kuo A."/>
            <person name="Morin E."/>
            <person name="Chen J."/>
            <person name="Kohler A."/>
            <person name="Krizsan K."/>
            <person name="Balestrini R."/>
            <person name="Da Silva C."/>
            <person name="Montanini B."/>
            <person name="Hainaut M."/>
            <person name="Levati E."/>
            <person name="Barry K.W."/>
            <person name="Belfiori B."/>
            <person name="Cichocki N."/>
            <person name="Clum A."/>
            <person name="Dockter R.B."/>
            <person name="Fauchery L."/>
            <person name="Guy J."/>
            <person name="Iotti M."/>
            <person name="Le Tacon F."/>
            <person name="Lindquist E.A."/>
            <person name="Lipzen A."/>
            <person name="Malagnac F."/>
            <person name="Mello A."/>
            <person name="Molinier V."/>
            <person name="Miyauchi S."/>
            <person name="Poulain J."/>
            <person name="Riccioni C."/>
            <person name="Rubini A."/>
            <person name="Sitrit Y."/>
            <person name="Splivallo R."/>
            <person name="Traeger S."/>
            <person name="Wang M."/>
            <person name="Zifcakova L."/>
            <person name="Wipf D."/>
            <person name="Zambonelli A."/>
            <person name="Paolocci F."/>
            <person name="Nowrousian M."/>
            <person name="Ottonello S."/>
            <person name="Baldrian P."/>
            <person name="Spatafora J.W."/>
            <person name="Henrissat B."/>
            <person name="Nagy L.G."/>
            <person name="Aury J.M."/>
            <person name="Wincker P."/>
            <person name="Grigoriev I.V."/>
            <person name="Bonfante P."/>
            <person name="Martin F.M."/>
        </authorList>
    </citation>
    <scope>NUCLEOTIDE SEQUENCE [LARGE SCALE GENOMIC DNA]</scope>
    <source>
        <strain evidence="6 7">RN42</strain>
    </source>
</reference>
<keyword evidence="3 5" id="KW-1133">Transmembrane helix</keyword>
<keyword evidence="2 5" id="KW-0812">Transmembrane</keyword>
<dbReference type="GO" id="GO:0015087">
    <property type="term" value="F:cobalt ion transmembrane transporter activity"/>
    <property type="evidence" value="ECO:0007669"/>
    <property type="project" value="TreeGrafter"/>
</dbReference>
<dbReference type="GO" id="GO:0015095">
    <property type="term" value="F:magnesium ion transmembrane transporter activity"/>
    <property type="evidence" value="ECO:0007669"/>
    <property type="project" value="TreeGrafter"/>
</dbReference>
<dbReference type="EMBL" id="ML119792">
    <property type="protein sequence ID" value="RPA74359.1"/>
    <property type="molecule type" value="Genomic_DNA"/>
</dbReference>
<evidence type="ECO:0000256" key="4">
    <source>
        <dbReference type="ARBA" id="ARBA00023136"/>
    </source>
</evidence>
<dbReference type="STRING" id="1160509.A0A3N4HKM5"/>
<evidence type="ECO:0000313" key="6">
    <source>
        <dbReference type="EMBL" id="RPA74359.1"/>
    </source>
</evidence>
<organism evidence="6 7">
    <name type="scientific">Ascobolus immersus RN42</name>
    <dbReference type="NCBI Taxonomy" id="1160509"/>
    <lineage>
        <taxon>Eukaryota</taxon>
        <taxon>Fungi</taxon>
        <taxon>Dikarya</taxon>
        <taxon>Ascomycota</taxon>
        <taxon>Pezizomycotina</taxon>
        <taxon>Pezizomycetes</taxon>
        <taxon>Pezizales</taxon>
        <taxon>Ascobolaceae</taxon>
        <taxon>Ascobolus</taxon>
    </lineage>
</organism>
<feature type="transmembrane region" description="Helical" evidence="5">
    <location>
        <begin position="277"/>
        <end position="295"/>
    </location>
</feature>
<keyword evidence="4 5" id="KW-0472">Membrane</keyword>
<dbReference type="OrthoDB" id="4772757at2759"/>
<dbReference type="Gene3D" id="1.20.58.340">
    <property type="entry name" value="Magnesium transport protein CorA, transmembrane region"/>
    <property type="match status" value="1"/>
</dbReference>
<dbReference type="AlphaFoldDB" id="A0A3N4HKM5"/>